<evidence type="ECO:0000313" key="3">
    <source>
        <dbReference type="Proteomes" id="UP000236724"/>
    </source>
</evidence>
<accession>A0A1H6FA72</accession>
<dbReference type="CDD" id="cd14797">
    <property type="entry name" value="DUF302"/>
    <property type="match status" value="1"/>
</dbReference>
<dbReference type="SUPFAM" id="SSF103247">
    <property type="entry name" value="TT1751-like"/>
    <property type="match status" value="1"/>
</dbReference>
<dbReference type="OrthoDB" id="9791067at2"/>
<dbReference type="PANTHER" id="PTHR38342:SF1">
    <property type="entry name" value="SLR5037 PROTEIN"/>
    <property type="match status" value="1"/>
</dbReference>
<reference evidence="2 3" key="1">
    <citation type="submission" date="2016-10" db="EMBL/GenBank/DDBJ databases">
        <authorList>
            <person name="de Groot N.N."/>
        </authorList>
    </citation>
    <scope>NUCLEOTIDE SEQUENCE [LARGE SCALE GENOMIC DNA]</scope>
    <source>
        <strain evidence="2">MBHS1</strain>
    </source>
</reference>
<proteinExistence type="predicted"/>
<evidence type="ECO:0000259" key="1">
    <source>
        <dbReference type="Pfam" id="PF03625"/>
    </source>
</evidence>
<feature type="domain" description="DUF302" evidence="1">
    <location>
        <begin position="38"/>
        <end position="98"/>
    </location>
</feature>
<dbReference type="PIRSF" id="PIRSF021774">
    <property type="entry name" value="UCP021774"/>
    <property type="match status" value="1"/>
</dbReference>
<dbReference type="Proteomes" id="UP000236724">
    <property type="component" value="Unassembled WGS sequence"/>
</dbReference>
<organism evidence="2 3">
    <name type="scientific">Candidatus Venteria ishoeyi</name>
    <dbReference type="NCBI Taxonomy" id="1899563"/>
    <lineage>
        <taxon>Bacteria</taxon>
        <taxon>Pseudomonadati</taxon>
        <taxon>Pseudomonadota</taxon>
        <taxon>Gammaproteobacteria</taxon>
        <taxon>Thiotrichales</taxon>
        <taxon>Thiotrichaceae</taxon>
        <taxon>Venteria</taxon>
    </lineage>
</organism>
<evidence type="ECO:0000313" key="2">
    <source>
        <dbReference type="EMBL" id="SEH05905.1"/>
    </source>
</evidence>
<dbReference type="InterPro" id="IPR035923">
    <property type="entry name" value="TT1751-like_sf"/>
</dbReference>
<gene>
    <name evidence="2" type="ORF">MBHS_01760</name>
</gene>
<protein>
    <recommendedName>
        <fullName evidence="1">DUF302 domain-containing protein</fullName>
    </recommendedName>
</protein>
<dbReference type="Gene3D" id="3.30.310.70">
    <property type="entry name" value="TT1751-like domain"/>
    <property type="match status" value="1"/>
</dbReference>
<dbReference type="InterPro" id="IPR016796">
    <property type="entry name" value="UCP021774"/>
</dbReference>
<dbReference type="EMBL" id="FMSV02000404">
    <property type="protein sequence ID" value="SEH05905.1"/>
    <property type="molecule type" value="Genomic_DNA"/>
</dbReference>
<dbReference type="PANTHER" id="PTHR38342">
    <property type="entry name" value="SLR5037 PROTEIN"/>
    <property type="match status" value="1"/>
</dbReference>
<sequence>MYTNVIELTIDFDSFEDAVEKVIAALSAEKFGIVSDVNVQGIFKKKMDHEIPGYRILGACMAPLARRVIEADPDAGALLPCNVVVRETEEQRVFVSLMSAQAVLALAENEAISQVAQEVDAMLEKLTPYFSA</sequence>
<dbReference type="InterPro" id="IPR005180">
    <property type="entry name" value="DUF302"/>
</dbReference>
<keyword evidence="3" id="KW-1185">Reference proteome</keyword>
<dbReference type="Pfam" id="PF03625">
    <property type="entry name" value="DUF302"/>
    <property type="match status" value="1"/>
</dbReference>
<dbReference type="AlphaFoldDB" id="A0A1H6FA72"/>
<name>A0A1H6FA72_9GAMM</name>
<dbReference type="RefSeq" id="WP_103919755.1">
    <property type="nucleotide sequence ID" value="NZ_FMSV02000404.1"/>
</dbReference>